<dbReference type="Gene3D" id="3.10.105.10">
    <property type="entry name" value="Dipeptide-binding Protein, Domain 3"/>
    <property type="match status" value="1"/>
</dbReference>
<protein>
    <recommendedName>
        <fullName evidence="2">Solute-binding protein family 5 domain-containing protein</fullName>
    </recommendedName>
</protein>
<evidence type="ECO:0000313" key="1">
    <source>
        <dbReference type="EMBL" id="GAG03532.1"/>
    </source>
</evidence>
<organism evidence="1">
    <name type="scientific">marine sediment metagenome</name>
    <dbReference type="NCBI Taxonomy" id="412755"/>
    <lineage>
        <taxon>unclassified sequences</taxon>
        <taxon>metagenomes</taxon>
        <taxon>ecological metagenomes</taxon>
    </lineage>
</organism>
<name>X0UWI3_9ZZZZ</name>
<sequence>SAIEELVGSKDFEAVLLGQEVDRDPDRYSLWHSTQKNYPGLNITSYVDPRADRALEEGRKVTDRGKRKTHYLHFQQLFLEDNPAIFLYHPNLNYFVSRKFSGIDLSPVFIPADRFWNIREWKKL</sequence>
<accession>X0UWI3</accession>
<proteinExistence type="predicted"/>
<dbReference type="SUPFAM" id="SSF53850">
    <property type="entry name" value="Periplasmic binding protein-like II"/>
    <property type="match status" value="1"/>
</dbReference>
<evidence type="ECO:0008006" key="2">
    <source>
        <dbReference type="Google" id="ProtNLM"/>
    </source>
</evidence>
<reference evidence="1" key="1">
    <citation type="journal article" date="2014" name="Front. Microbiol.">
        <title>High frequency of phylogenetically diverse reductive dehalogenase-homologous genes in deep subseafloor sedimentary metagenomes.</title>
        <authorList>
            <person name="Kawai M."/>
            <person name="Futagami T."/>
            <person name="Toyoda A."/>
            <person name="Takaki Y."/>
            <person name="Nishi S."/>
            <person name="Hori S."/>
            <person name="Arai W."/>
            <person name="Tsubouchi T."/>
            <person name="Morono Y."/>
            <person name="Uchiyama I."/>
            <person name="Ito T."/>
            <person name="Fujiyama A."/>
            <person name="Inagaki F."/>
            <person name="Takami H."/>
        </authorList>
    </citation>
    <scope>NUCLEOTIDE SEQUENCE</scope>
    <source>
        <strain evidence="1">Expedition CK06-06</strain>
    </source>
</reference>
<gene>
    <name evidence="1" type="ORF">S01H1_32482</name>
</gene>
<dbReference type="EMBL" id="BARS01020115">
    <property type="protein sequence ID" value="GAG03532.1"/>
    <property type="molecule type" value="Genomic_DNA"/>
</dbReference>
<dbReference type="AlphaFoldDB" id="X0UWI3"/>
<dbReference type="Gene3D" id="3.40.190.10">
    <property type="entry name" value="Periplasmic binding protein-like II"/>
    <property type="match status" value="1"/>
</dbReference>
<comment type="caution">
    <text evidence="1">The sequence shown here is derived from an EMBL/GenBank/DDBJ whole genome shotgun (WGS) entry which is preliminary data.</text>
</comment>
<feature type="non-terminal residue" evidence="1">
    <location>
        <position position="1"/>
    </location>
</feature>